<dbReference type="AlphaFoldDB" id="A0A8S0Z428"/>
<name>A0A8S0Z428_ARCPL</name>
<dbReference type="Proteomes" id="UP000494256">
    <property type="component" value="Unassembled WGS sequence"/>
</dbReference>
<proteinExistence type="predicted"/>
<protein>
    <submittedName>
        <fullName evidence="1">Uncharacterized protein</fullName>
    </submittedName>
</protein>
<organism evidence="1 2">
    <name type="scientific">Arctia plantaginis</name>
    <name type="common">Wood tiger moth</name>
    <name type="synonym">Phalaena plantaginis</name>
    <dbReference type="NCBI Taxonomy" id="874455"/>
    <lineage>
        <taxon>Eukaryota</taxon>
        <taxon>Metazoa</taxon>
        <taxon>Ecdysozoa</taxon>
        <taxon>Arthropoda</taxon>
        <taxon>Hexapoda</taxon>
        <taxon>Insecta</taxon>
        <taxon>Pterygota</taxon>
        <taxon>Neoptera</taxon>
        <taxon>Endopterygota</taxon>
        <taxon>Lepidoptera</taxon>
        <taxon>Glossata</taxon>
        <taxon>Ditrysia</taxon>
        <taxon>Noctuoidea</taxon>
        <taxon>Erebidae</taxon>
        <taxon>Arctiinae</taxon>
        <taxon>Arctia</taxon>
    </lineage>
</organism>
<reference evidence="1 2" key="1">
    <citation type="submission" date="2020-04" db="EMBL/GenBank/DDBJ databases">
        <authorList>
            <person name="Wallbank WR R."/>
            <person name="Pardo Diaz C."/>
            <person name="Kozak K."/>
            <person name="Martin S."/>
            <person name="Jiggins C."/>
            <person name="Moest M."/>
            <person name="Warren A I."/>
            <person name="Byers J.R.P. K."/>
            <person name="Montejo-Kovacevich G."/>
            <person name="Yen C E."/>
        </authorList>
    </citation>
    <scope>NUCLEOTIDE SEQUENCE [LARGE SCALE GENOMIC DNA]</scope>
</reference>
<dbReference type="EMBL" id="CADEBD010000279">
    <property type="protein sequence ID" value="CAB3227620.1"/>
    <property type="molecule type" value="Genomic_DNA"/>
</dbReference>
<accession>A0A8S0Z428</accession>
<sequence length="111" mass="12452">MELKYAYETEHLFSTCGNLPGSSPHSSRLKPHQSARLGCQRLLLLYPGKPWAVAAEYCTCTSFGPRNGGRFCGIRHKWTPKQQGMGECRVMKRGTVNASKSLFLNIDLETF</sequence>
<evidence type="ECO:0000313" key="2">
    <source>
        <dbReference type="Proteomes" id="UP000494256"/>
    </source>
</evidence>
<comment type="caution">
    <text evidence="1">The sequence shown here is derived from an EMBL/GenBank/DDBJ whole genome shotgun (WGS) entry which is preliminary data.</text>
</comment>
<evidence type="ECO:0000313" key="1">
    <source>
        <dbReference type="EMBL" id="CAB3227620.1"/>
    </source>
</evidence>
<gene>
    <name evidence="1" type="ORF">APLA_LOCUS3139</name>
</gene>